<keyword evidence="3" id="KW-0808">Transferase</keyword>
<dbReference type="Gene3D" id="3.30.450.20">
    <property type="entry name" value="PAS domain"/>
    <property type="match status" value="1"/>
</dbReference>
<dbReference type="EMBL" id="SLZY01000001">
    <property type="protein sequence ID" value="TCS73982.1"/>
    <property type="molecule type" value="Genomic_DNA"/>
</dbReference>
<dbReference type="SMART" id="SM00387">
    <property type="entry name" value="HATPase_c"/>
    <property type="match status" value="1"/>
</dbReference>
<dbReference type="Proteomes" id="UP000295135">
    <property type="component" value="Unassembled WGS sequence"/>
</dbReference>
<dbReference type="Pfam" id="PF25323">
    <property type="entry name" value="6TM_PilS"/>
    <property type="match status" value="1"/>
</dbReference>
<dbReference type="SUPFAM" id="SSF47384">
    <property type="entry name" value="Homodimeric domain of signal transducing histidine kinase"/>
    <property type="match status" value="1"/>
</dbReference>
<dbReference type="Pfam" id="PF02518">
    <property type="entry name" value="HATPase_c"/>
    <property type="match status" value="1"/>
</dbReference>
<dbReference type="GO" id="GO:0000155">
    <property type="term" value="F:phosphorelay sensor kinase activity"/>
    <property type="evidence" value="ECO:0007669"/>
    <property type="project" value="InterPro"/>
</dbReference>
<evidence type="ECO:0000313" key="10">
    <source>
        <dbReference type="EMBL" id="TCS73982.1"/>
    </source>
</evidence>
<dbReference type="SMART" id="SM00388">
    <property type="entry name" value="HisKA"/>
    <property type="match status" value="1"/>
</dbReference>
<dbReference type="InterPro" id="IPR005467">
    <property type="entry name" value="His_kinase_dom"/>
</dbReference>
<keyword evidence="6" id="KW-0067">ATP-binding</keyword>
<keyword evidence="7" id="KW-0902">Two-component regulatory system</keyword>
<dbReference type="OrthoDB" id="9815750at2"/>
<dbReference type="InterPro" id="IPR036890">
    <property type="entry name" value="HATPase_C_sf"/>
</dbReference>
<evidence type="ECO:0000256" key="8">
    <source>
        <dbReference type="SAM" id="Phobius"/>
    </source>
</evidence>
<sequence length="522" mass="57979">MTQAATLPESFWRSLRHLNQYRLFLAFSMTIGVWAFPQYAPITEDEVQLFLASGVLYGTAAILLAGMERLREIAFNKQLYAQVGVDIVAISWLMHLSGGVAGGLGLLLILPLAAAGLLPSMRAVLVAASLATLLMLFEQSWRALGSEFALGGFVRAGLLSMGLFVVALLSHALAKSARSAAELAGEKARLAEQLARINARVIQELPFGVLVVDSGGNILLANSQAEEQLRGQFHAECTLDRCSPHLAELWAGWRREGRVQAHPFQVAREGARLRARFIELEPEREAGAIVVIEDVTELEAEAQRMKLAALGRLTANLAHEIRNPLSAVNHAAQLLKEEPDAEVRTRLCKIIEDNASRLNWLVDDVLSLNRRDRQNREELQAAEIIPAFVEEFRRNESVPAEVIRLEIEPGAGFCFDRLHLQQILWNLCRNAWRHCRKEAGSIRISVRRYETGADLDIFNDGPPIEAELKLHLFEPFYTTEQKGSGLGLYISRELAEANQAQLRYVEQAGGVMFRLSCSMSLC</sequence>
<evidence type="ECO:0000259" key="9">
    <source>
        <dbReference type="PROSITE" id="PS50109"/>
    </source>
</evidence>
<dbReference type="Gene3D" id="1.10.287.130">
    <property type="match status" value="1"/>
</dbReference>
<keyword evidence="8" id="KW-0472">Membrane</keyword>
<dbReference type="GO" id="GO:0007234">
    <property type="term" value="P:osmosensory signaling via phosphorelay pathway"/>
    <property type="evidence" value="ECO:0007669"/>
    <property type="project" value="TreeGrafter"/>
</dbReference>
<evidence type="ECO:0000256" key="1">
    <source>
        <dbReference type="ARBA" id="ARBA00000085"/>
    </source>
</evidence>
<evidence type="ECO:0000256" key="2">
    <source>
        <dbReference type="ARBA" id="ARBA00012438"/>
    </source>
</evidence>
<feature type="transmembrane region" description="Helical" evidence="8">
    <location>
        <begin position="87"/>
        <end position="110"/>
    </location>
</feature>
<feature type="transmembrane region" description="Helical" evidence="8">
    <location>
        <begin position="148"/>
        <end position="169"/>
    </location>
</feature>
<keyword evidence="5 10" id="KW-0418">Kinase</keyword>
<dbReference type="InterPro" id="IPR035965">
    <property type="entry name" value="PAS-like_dom_sf"/>
</dbReference>
<organism evidence="10 11">
    <name type="scientific">Sulfuritortus calidifontis</name>
    <dbReference type="NCBI Taxonomy" id="1914471"/>
    <lineage>
        <taxon>Bacteria</taxon>
        <taxon>Pseudomonadati</taxon>
        <taxon>Pseudomonadota</taxon>
        <taxon>Betaproteobacteria</taxon>
        <taxon>Nitrosomonadales</taxon>
        <taxon>Thiobacillaceae</taxon>
        <taxon>Sulfuritortus</taxon>
    </lineage>
</organism>
<comment type="caution">
    <text evidence="10">The sequence shown here is derived from an EMBL/GenBank/DDBJ whole genome shotgun (WGS) entry which is preliminary data.</text>
</comment>
<dbReference type="GO" id="GO:0030295">
    <property type="term" value="F:protein kinase activator activity"/>
    <property type="evidence" value="ECO:0007669"/>
    <property type="project" value="TreeGrafter"/>
</dbReference>
<dbReference type="SUPFAM" id="SSF55785">
    <property type="entry name" value="PYP-like sensor domain (PAS domain)"/>
    <property type="match status" value="1"/>
</dbReference>
<feature type="domain" description="Histidine kinase" evidence="9">
    <location>
        <begin position="316"/>
        <end position="521"/>
    </location>
</feature>
<evidence type="ECO:0000256" key="3">
    <source>
        <dbReference type="ARBA" id="ARBA00022679"/>
    </source>
</evidence>
<protein>
    <recommendedName>
        <fullName evidence="2">histidine kinase</fullName>
        <ecNumber evidence="2">2.7.13.3</ecNumber>
    </recommendedName>
</protein>
<dbReference type="GO" id="GO:0000156">
    <property type="term" value="F:phosphorelay response regulator activity"/>
    <property type="evidence" value="ECO:0007669"/>
    <property type="project" value="TreeGrafter"/>
</dbReference>
<evidence type="ECO:0000313" key="11">
    <source>
        <dbReference type="Proteomes" id="UP000295135"/>
    </source>
</evidence>
<dbReference type="RefSeq" id="WP_126459409.1">
    <property type="nucleotide sequence ID" value="NZ_AP018721.1"/>
</dbReference>
<proteinExistence type="predicted"/>
<keyword evidence="8" id="KW-1133">Transmembrane helix</keyword>
<dbReference type="Pfam" id="PF08448">
    <property type="entry name" value="PAS_4"/>
    <property type="match status" value="1"/>
</dbReference>
<keyword evidence="8" id="KW-0812">Transmembrane</keyword>
<evidence type="ECO:0000256" key="5">
    <source>
        <dbReference type="ARBA" id="ARBA00022777"/>
    </source>
</evidence>
<evidence type="ECO:0000256" key="7">
    <source>
        <dbReference type="ARBA" id="ARBA00023012"/>
    </source>
</evidence>
<name>A0A4R3K0U0_9PROT</name>
<reference evidence="10 11" key="1">
    <citation type="submission" date="2019-03" db="EMBL/GenBank/DDBJ databases">
        <title>Genomic Encyclopedia of Type Strains, Phase IV (KMG-IV): sequencing the most valuable type-strain genomes for metagenomic binning, comparative biology and taxonomic classification.</title>
        <authorList>
            <person name="Goeker M."/>
        </authorList>
    </citation>
    <scope>NUCLEOTIDE SEQUENCE [LARGE SCALE GENOMIC DNA]</scope>
    <source>
        <strain evidence="10 11">DSM 103923</strain>
    </source>
</reference>
<dbReference type="GO" id="GO:0005524">
    <property type="term" value="F:ATP binding"/>
    <property type="evidence" value="ECO:0007669"/>
    <property type="project" value="UniProtKB-KW"/>
</dbReference>
<feature type="transmembrane region" description="Helical" evidence="8">
    <location>
        <begin position="116"/>
        <end position="136"/>
    </location>
</feature>
<dbReference type="PANTHER" id="PTHR42878">
    <property type="entry name" value="TWO-COMPONENT HISTIDINE KINASE"/>
    <property type="match status" value="1"/>
</dbReference>
<accession>A0A4R3K0U0</accession>
<gene>
    <name evidence="10" type="ORF">EDC61_101205</name>
</gene>
<dbReference type="InterPro" id="IPR050351">
    <property type="entry name" value="BphY/WalK/GraS-like"/>
</dbReference>
<dbReference type="Pfam" id="PF00512">
    <property type="entry name" value="HisKA"/>
    <property type="match status" value="1"/>
</dbReference>
<dbReference type="InterPro" id="IPR036097">
    <property type="entry name" value="HisK_dim/P_sf"/>
</dbReference>
<keyword evidence="4" id="KW-0547">Nucleotide-binding</keyword>
<dbReference type="EC" id="2.7.13.3" evidence="2"/>
<dbReference type="AlphaFoldDB" id="A0A4R3K0U0"/>
<comment type="catalytic activity">
    <reaction evidence="1">
        <text>ATP + protein L-histidine = ADP + protein N-phospho-L-histidine.</text>
        <dbReference type="EC" id="2.7.13.3"/>
    </reaction>
</comment>
<feature type="transmembrane region" description="Helical" evidence="8">
    <location>
        <begin position="47"/>
        <end position="66"/>
    </location>
</feature>
<dbReference type="Gene3D" id="3.30.565.10">
    <property type="entry name" value="Histidine kinase-like ATPase, C-terminal domain"/>
    <property type="match status" value="1"/>
</dbReference>
<evidence type="ECO:0000256" key="6">
    <source>
        <dbReference type="ARBA" id="ARBA00022840"/>
    </source>
</evidence>
<dbReference type="SUPFAM" id="SSF55874">
    <property type="entry name" value="ATPase domain of HSP90 chaperone/DNA topoisomerase II/histidine kinase"/>
    <property type="match status" value="1"/>
</dbReference>
<dbReference type="InterPro" id="IPR003594">
    <property type="entry name" value="HATPase_dom"/>
</dbReference>
<dbReference type="PANTHER" id="PTHR42878:SF7">
    <property type="entry name" value="SENSOR HISTIDINE KINASE GLRK"/>
    <property type="match status" value="1"/>
</dbReference>
<keyword evidence="11" id="KW-1185">Reference proteome</keyword>
<feature type="transmembrane region" description="Helical" evidence="8">
    <location>
        <begin position="21"/>
        <end position="41"/>
    </location>
</feature>
<evidence type="ECO:0000256" key="4">
    <source>
        <dbReference type="ARBA" id="ARBA00022741"/>
    </source>
</evidence>
<dbReference type="InterPro" id="IPR013656">
    <property type="entry name" value="PAS_4"/>
</dbReference>
<dbReference type="InterPro" id="IPR003661">
    <property type="entry name" value="HisK_dim/P_dom"/>
</dbReference>
<dbReference type="CDD" id="cd00082">
    <property type="entry name" value="HisKA"/>
    <property type="match status" value="1"/>
</dbReference>
<dbReference type="PROSITE" id="PS50109">
    <property type="entry name" value="HIS_KIN"/>
    <property type="match status" value="1"/>
</dbReference>